<evidence type="ECO:0000256" key="6">
    <source>
        <dbReference type="ARBA" id="ARBA00023136"/>
    </source>
</evidence>
<evidence type="ECO:0000256" key="7">
    <source>
        <dbReference type="RuleBase" id="RU362048"/>
    </source>
</evidence>
<feature type="transmembrane region" description="Helical" evidence="7">
    <location>
        <begin position="114"/>
        <end position="135"/>
    </location>
</feature>
<dbReference type="Proteomes" id="UP000184225">
    <property type="component" value="Unassembled WGS sequence"/>
</dbReference>
<reference evidence="8 9" key="1">
    <citation type="submission" date="2016-11" db="EMBL/GenBank/DDBJ databases">
        <authorList>
            <person name="Jaros S."/>
            <person name="Januszkiewicz K."/>
            <person name="Wedrychowicz H."/>
        </authorList>
    </citation>
    <scope>NUCLEOTIDE SEQUENCE [LARGE SCALE GENOMIC DNA]</scope>
    <source>
        <strain evidence="8 9">DSM 21425</strain>
    </source>
</reference>
<keyword evidence="3" id="KW-1003">Cell membrane</keyword>
<feature type="transmembrane region" description="Helical" evidence="7">
    <location>
        <begin position="75"/>
        <end position="93"/>
    </location>
</feature>
<evidence type="ECO:0000256" key="1">
    <source>
        <dbReference type="ARBA" id="ARBA00004651"/>
    </source>
</evidence>
<dbReference type="NCBIfam" id="TIGR00427">
    <property type="entry name" value="NAAT family transporter"/>
    <property type="match status" value="1"/>
</dbReference>
<evidence type="ECO:0000256" key="3">
    <source>
        <dbReference type="ARBA" id="ARBA00022475"/>
    </source>
</evidence>
<keyword evidence="5 7" id="KW-1133">Transmembrane helix</keyword>
<accession>A0A1M6G8K5</accession>
<dbReference type="EMBL" id="FQYY01000007">
    <property type="protein sequence ID" value="SHJ06259.1"/>
    <property type="molecule type" value="Genomic_DNA"/>
</dbReference>
<dbReference type="AlphaFoldDB" id="A0A1M6G8K5"/>
<dbReference type="PANTHER" id="PTHR33508">
    <property type="entry name" value="UPF0056 MEMBRANE PROTEIN YHCE"/>
    <property type="match status" value="1"/>
</dbReference>
<feature type="transmembrane region" description="Helical" evidence="7">
    <location>
        <begin position="147"/>
        <end position="164"/>
    </location>
</feature>
<evidence type="ECO:0000256" key="2">
    <source>
        <dbReference type="ARBA" id="ARBA00009784"/>
    </source>
</evidence>
<comment type="similarity">
    <text evidence="2 7">Belongs to the UPF0056 (MarC) family.</text>
</comment>
<dbReference type="GO" id="GO:0005886">
    <property type="term" value="C:plasma membrane"/>
    <property type="evidence" value="ECO:0007669"/>
    <property type="project" value="UniProtKB-SubCell"/>
</dbReference>
<comment type="subcellular location">
    <subcellularLocation>
        <location evidence="1 7">Cell membrane</location>
        <topology evidence="1 7">Multi-pass membrane protein</topology>
    </subcellularLocation>
</comment>
<keyword evidence="4 7" id="KW-0812">Transmembrane</keyword>
<dbReference type="Pfam" id="PF01914">
    <property type="entry name" value="MarC"/>
    <property type="match status" value="1"/>
</dbReference>
<dbReference type="RefSeq" id="WP_073152290.1">
    <property type="nucleotide sequence ID" value="NZ_FQYY01000007.1"/>
</dbReference>
<dbReference type="OrthoDB" id="21094at2"/>
<evidence type="ECO:0000313" key="8">
    <source>
        <dbReference type="EMBL" id="SHJ06259.1"/>
    </source>
</evidence>
<name>A0A1M6G8K5_9FLAO</name>
<proteinExistence type="inferred from homology"/>
<keyword evidence="9" id="KW-1185">Reference proteome</keyword>
<protein>
    <recommendedName>
        <fullName evidence="7">UPF0056 membrane protein</fullName>
    </recommendedName>
</protein>
<feature type="transmembrane region" description="Helical" evidence="7">
    <location>
        <begin position="6"/>
        <end position="28"/>
    </location>
</feature>
<evidence type="ECO:0000256" key="5">
    <source>
        <dbReference type="ARBA" id="ARBA00022989"/>
    </source>
</evidence>
<feature type="transmembrane region" description="Helical" evidence="7">
    <location>
        <begin position="185"/>
        <end position="207"/>
    </location>
</feature>
<dbReference type="InterPro" id="IPR002771">
    <property type="entry name" value="Multi_antbiot-R_MarC"/>
</dbReference>
<dbReference type="PANTHER" id="PTHR33508:SF1">
    <property type="entry name" value="UPF0056 MEMBRANE PROTEIN YHCE"/>
    <property type="match status" value="1"/>
</dbReference>
<sequence>MNDLFGFGLLAFTSFFTLINPIGTMPVFMTMTSELDTEHRNATARKATIAAFITIVAFAFSGQLLFNFFGISVNSFRLVGGVIFFLMGMDMLQARLASVKVKTKSEKKNYVEDISITPLAIPMISGPGSITNAIIMMEDADSIEQKAVLIAGIFLVLLLTYIILLSSSKILKLLGNTGKNVLMRLMGLIVMVIAVEFFFSGLKPIVIDILRGV</sequence>
<evidence type="ECO:0000313" key="9">
    <source>
        <dbReference type="Proteomes" id="UP000184225"/>
    </source>
</evidence>
<organism evidence="8 9">
    <name type="scientific">Mesonia phycicola</name>
    <dbReference type="NCBI Taxonomy" id="579105"/>
    <lineage>
        <taxon>Bacteria</taxon>
        <taxon>Pseudomonadati</taxon>
        <taxon>Bacteroidota</taxon>
        <taxon>Flavobacteriia</taxon>
        <taxon>Flavobacteriales</taxon>
        <taxon>Flavobacteriaceae</taxon>
        <taxon>Mesonia</taxon>
    </lineage>
</organism>
<keyword evidence="6 7" id="KW-0472">Membrane</keyword>
<feature type="transmembrane region" description="Helical" evidence="7">
    <location>
        <begin position="49"/>
        <end position="69"/>
    </location>
</feature>
<evidence type="ECO:0000256" key="4">
    <source>
        <dbReference type="ARBA" id="ARBA00022692"/>
    </source>
</evidence>
<gene>
    <name evidence="8" type="ORF">SAMN04488096_107195</name>
</gene>